<name>A0A8J8NYA8_HALGN</name>
<evidence type="ECO:0000256" key="1">
    <source>
        <dbReference type="SAM" id="SignalP"/>
    </source>
</evidence>
<dbReference type="Proteomes" id="UP000785679">
    <property type="component" value="Unassembled WGS sequence"/>
</dbReference>
<gene>
    <name evidence="2" type="ORF">FGO68_gene356</name>
</gene>
<organism evidence="2 3">
    <name type="scientific">Halteria grandinella</name>
    <dbReference type="NCBI Taxonomy" id="5974"/>
    <lineage>
        <taxon>Eukaryota</taxon>
        <taxon>Sar</taxon>
        <taxon>Alveolata</taxon>
        <taxon>Ciliophora</taxon>
        <taxon>Intramacronucleata</taxon>
        <taxon>Spirotrichea</taxon>
        <taxon>Stichotrichia</taxon>
        <taxon>Sporadotrichida</taxon>
        <taxon>Halteriidae</taxon>
        <taxon>Halteria</taxon>
    </lineage>
</organism>
<sequence>MTFLLLLVALVAPTALAQSASIANIDSCIWCVSNSYSWNSTGKLCQSSNTAGLLTTPLDCYNNQQLPKVVSSTTIDSSSKISPYYDIPLTWNTVPTSREMLITAENKLGKDVYVELRCVANSLIKAYAGLGKNSSTIKLANFGCGQSITLPNGQVGGVDLSLNSGAEAATLRVTTTTTTDTSSKAIAQMIGAAGFAIFAVITLSF</sequence>
<feature type="chain" id="PRO_5035315270" evidence="1">
    <location>
        <begin position="18"/>
        <end position="205"/>
    </location>
</feature>
<keyword evidence="3" id="KW-1185">Reference proteome</keyword>
<dbReference type="AlphaFoldDB" id="A0A8J8NYA8"/>
<keyword evidence="1" id="KW-0732">Signal</keyword>
<proteinExistence type="predicted"/>
<evidence type="ECO:0000313" key="2">
    <source>
        <dbReference type="EMBL" id="TNV82316.1"/>
    </source>
</evidence>
<reference evidence="2" key="1">
    <citation type="submission" date="2019-06" db="EMBL/GenBank/DDBJ databases">
        <authorList>
            <person name="Zheng W."/>
        </authorList>
    </citation>
    <scope>NUCLEOTIDE SEQUENCE</scope>
    <source>
        <strain evidence="2">QDHG01</strain>
    </source>
</reference>
<evidence type="ECO:0000313" key="3">
    <source>
        <dbReference type="Proteomes" id="UP000785679"/>
    </source>
</evidence>
<protein>
    <submittedName>
        <fullName evidence="2">Uncharacterized protein</fullName>
    </submittedName>
</protein>
<feature type="signal peptide" evidence="1">
    <location>
        <begin position="1"/>
        <end position="17"/>
    </location>
</feature>
<comment type="caution">
    <text evidence="2">The sequence shown here is derived from an EMBL/GenBank/DDBJ whole genome shotgun (WGS) entry which is preliminary data.</text>
</comment>
<accession>A0A8J8NYA8</accession>
<dbReference type="EMBL" id="RRYP01005104">
    <property type="protein sequence ID" value="TNV82316.1"/>
    <property type="molecule type" value="Genomic_DNA"/>
</dbReference>